<evidence type="ECO:0000256" key="4">
    <source>
        <dbReference type="ARBA" id="ARBA00023136"/>
    </source>
</evidence>
<comment type="subcellular location">
    <subcellularLocation>
        <location evidence="1">Membrane</location>
        <topology evidence="1">Multi-pass membrane protein</topology>
    </subcellularLocation>
</comment>
<evidence type="ECO:0000256" key="1">
    <source>
        <dbReference type="ARBA" id="ARBA00004141"/>
    </source>
</evidence>
<name>A0A8H5EXN7_9AGAR</name>
<dbReference type="AlphaFoldDB" id="A0A8H5EXN7"/>
<comment type="similarity">
    <text evidence="5">Belongs to the SAT4 family.</text>
</comment>
<keyword evidence="2 7" id="KW-0812">Transmembrane</keyword>
<dbReference type="GO" id="GO:0016020">
    <property type="term" value="C:membrane"/>
    <property type="evidence" value="ECO:0007669"/>
    <property type="project" value="UniProtKB-SubCell"/>
</dbReference>
<sequence length="336" mass="36892">MLDISFGVELALNIVLTAIHVTGIGLTIFRFRYRANTQRLWWDDWIALFAMLVDCVYITILWFDYAQQDSILQTHEVRVALYWLGLMLFLTAVWAIRISLALAIARIWPPRDPTRMFAIGMAFMSVAFCAIVIVRSVTLCAHQPALVSGPDAACHWSLDLRVLVVAANITSDALLVAVPLYKLWRVRLNPRKRRLILGAFTASSCTTAATLLCGVFQFTSENLEPAKTILIEKFLYFETGISLVVCNLLVVVTYLHVRTHRDTDTDSGSSGGCGSSSSSNASNGRADPSSNNAATECSNTATLTLTEISGCPTWSESDGRSSTRLADSAPDVSRSL</sequence>
<feature type="region of interest" description="Disordered" evidence="6">
    <location>
        <begin position="310"/>
        <end position="336"/>
    </location>
</feature>
<feature type="transmembrane region" description="Helical" evidence="7">
    <location>
        <begin position="45"/>
        <end position="63"/>
    </location>
</feature>
<organism evidence="9 10">
    <name type="scientific">Psilocybe cf. subviscida</name>
    <dbReference type="NCBI Taxonomy" id="2480587"/>
    <lineage>
        <taxon>Eukaryota</taxon>
        <taxon>Fungi</taxon>
        <taxon>Dikarya</taxon>
        <taxon>Basidiomycota</taxon>
        <taxon>Agaricomycotina</taxon>
        <taxon>Agaricomycetes</taxon>
        <taxon>Agaricomycetidae</taxon>
        <taxon>Agaricales</taxon>
        <taxon>Agaricineae</taxon>
        <taxon>Strophariaceae</taxon>
        <taxon>Psilocybe</taxon>
    </lineage>
</organism>
<dbReference type="Pfam" id="PF20684">
    <property type="entry name" value="Fung_rhodopsin"/>
    <property type="match status" value="1"/>
</dbReference>
<dbReference type="PANTHER" id="PTHR33048">
    <property type="entry name" value="PTH11-LIKE INTEGRAL MEMBRANE PROTEIN (AFU_ORTHOLOGUE AFUA_5G11245)"/>
    <property type="match status" value="1"/>
</dbReference>
<keyword evidence="3 7" id="KW-1133">Transmembrane helix</keyword>
<evidence type="ECO:0000256" key="3">
    <source>
        <dbReference type="ARBA" id="ARBA00022989"/>
    </source>
</evidence>
<feature type="domain" description="Rhodopsin" evidence="8">
    <location>
        <begin position="30"/>
        <end position="215"/>
    </location>
</feature>
<evidence type="ECO:0000256" key="6">
    <source>
        <dbReference type="SAM" id="MobiDB-lite"/>
    </source>
</evidence>
<dbReference type="OrthoDB" id="3229610at2759"/>
<feature type="region of interest" description="Disordered" evidence="6">
    <location>
        <begin position="262"/>
        <end position="295"/>
    </location>
</feature>
<keyword evidence="10" id="KW-1185">Reference proteome</keyword>
<comment type="caution">
    <text evidence="9">The sequence shown here is derived from an EMBL/GenBank/DDBJ whole genome shotgun (WGS) entry which is preliminary data.</text>
</comment>
<proteinExistence type="inferred from homology"/>
<dbReference type="InterPro" id="IPR049326">
    <property type="entry name" value="Rhodopsin_dom_fungi"/>
</dbReference>
<gene>
    <name evidence="9" type="ORF">D9619_006254</name>
</gene>
<keyword evidence="4 7" id="KW-0472">Membrane</keyword>
<feature type="compositionally biased region" description="Polar residues" evidence="6">
    <location>
        <begin position="310"/>
        <end position="325"/>
    </location>
</feature>
<dbReference type="PANTHER" id="PTHR33048:SF149">
    <property type="entry name" value="UBID FAMILY DECARBOXYLASE"/>
    <property type="match status" value="1"/>
</dbReference>
<evidence type="ECO:0000256" key="2">
    <source>
        <dbReference type="ARBA" id="ARBA00022692"/>
    </source>
</evidence>
<protein>
    <recommendedName>
        <fullName evidence="8">Rhodopsin domain-containing protein</fullName>
    </recommendedName>
</protein>
<feature type="transmembrane region" description="Helical" evidence="7">
    <location>
        <begin position="158"/>
        <end position="183"/>
    </location>
</feature>
<evidence type="ECO:0000256" key="7">
    <source>
        <dbReference type="SAM" id="Phobius"/>
    </source>
</evidence>
<dbReference type="Proteomes" id="UP000567179">
    <property type="component" value="Unassembled WGS sequence"/>
</dbReference>
<dbReference type="InterPro" id="IPR052337">
    <property type="entry name" value="SAT4-like"/>
</dbReference>
<accession>A0A8H5EXN7</accession>
<evidence type="ECO:0000259" key="8">
    <source>
        <dbReference type="Pfam" id="PF20684"/>
    </source>
</evidence>
<reference evidence="9 10" key="1">
    <citation type="journal article" date="2020" name="ISME J.">
        <title>Uncovering the hidden diversity of litter-decomposition mechanisms in mushroom-forming fungi.</title>
        <authorList>
            <person name="Floudas D."/>
            <person name="Bentzer J."/>
            <person name="Ahren D."/>
            <person name="Johansson T."/>
            <person name="Persson P."/>
            <person name="Tunlid A."/>
        </authorList>
    </citation>
    <scope>NUCLEOTIDE SEQUENCE [LARGE SCALE GENOMIC DNA]</scope>
    <source>
        <strain evidence="9 10">CBS 101986</strain>
    </source>
</reference>
<feature type="transmembrane region" description="Helical" evidence="7">
    <location>
        <begin position="12"/>
        <end position="33"/>
    </location>
</feature>
<feature type="transmembrane region" description="Helical" evidence="7">
    <location>
        <begin position="239"/>
        <end position="257"/>
    </location>
</feature>
<evidence type="ECO:0000313" key="9">
    <source>
        <dbReference type="EMBL" id="KAF5316229.1"/>
    </source>
</evidence>
<evidence type="ECO:0000313" key="10">
    <source>
        <dbReference type="Proteomes" id="UP000567179"/>
    </source>
</evidence>
<feature type="transmembrane region" description="Helical" evidence="7">
    <location>
        <begin position="195"/>
        <end position="219"/>
    </location>
</feature>
<feature type="transmembrane region" description="Helical" evidence="7">
    <location>
        <begin position="83"/>
        <end position="105"/>
    </location>
</feature>
<feature type="transmembrane region" description="Helical" evidence="7">
    <location>
        <begin position="117"/>
        <end position="138"/>
    </location>
</feature>
<feature type="compositionally biased region" description="Low complexity" evidence="6">
    <location>
        <begin position="275"/>
        <end position="284"/>
    </location>
</feature>
<evidence type="ECO:0000256" key="5">
    <source>
        <dbReference type="ARBA" id="ARBA00038359"/>
    </source>
</evidence>
<dbReference type="EMBL" id="JAACJJ010000042">
    <property type="protein sequence ID" value="KAF5316229.1"/>
    <property type="molecule type" value="Genomic_DNA"/>
</dbReference>